<dbReference type="InterPro" id="IPR007443">
    <property type="entry name" value="LpoA"/>
</dbReference>
<keyword evidence="2 8" id="KW-0133">Cell shape</keyword>
<keyword evidence="7 8" id="KW-0449">Lipoprotein</keyword>
<keyword evidence="9" id="KW-0812">Transmembrane</keyword>
<organism evidence="10 11">
    <name type="scientific">Trabulsiella odontotermitis</name>
    <dbReference type="NCBI Taxonomy" id="379893"/>
    <lineage>
        <taxon>Bacteria</taxon>
        <taxon>Pseudomonadati</taxon>
        <taxon>Pseudomonadota</taxon>
        <taxon>Gammaproteobacteria</taxon>
        <taxon>Enterobacterales</taxon>
        <taxon>Enterobacteriaceae</taxon>
        <taxon>Trabulsiella</taxon>
    </lineage>
</organism>
<name>A0A0L0GS40_9ENTR</name>
<reference evidence="10 11" key="1">
    <citation type="journal article" date="2015" name="Appl. Environ. Microbiol.">
        <title>The Enterobacterium Trabulsiella odontotermitis Presents Novel Adaptations Related to Its Association with Fungus-Growing Termites.</title>
        <authorList>
            <person name="Sapountzis P."/>
            <person name="Gruntjes T."/>
            <person name="Otani S."/>
            <person name="Estevez J."/>
            <person name="da Costa R.R."/>
            <person name="Plunkett G.3rd."/>
            <person name="Perna N.T."/>
            <person name="Poulsen M."/>
        </authorList>
    </citation>
    <scope>NUCLEOTIDE SEQUENCE [LARGE SCALE GENOMIC DNA]</scope>
    <source>
        <strain evidence="10 11">12</strain>
    </source>
</reference>
<evidence type="ECO:0000256" key="7">
    <source>
        <dbReference type="ARBA" id="ARBA00023288"/>
    </source>
</evidence>
<evidence type="ECO:0000256" key="2">
    <source>
        <dbReference type="ARBA" id="ARBA00022960"/>
    </source>
</evidence>
<dbReference type="Pfam" id="PF04348">
    <property type="entry name" value="LppC"/>
    <property type="match status" value="1"/>
</dbReference>
<dbReference type="GO" id="GO:0009252">
    <property type="term" value="P:peptidoglycan biosynthetic process"/>
    <property type="evidence" value="ECO:0007669"/>
    <property type="project" value="UniProtKB-UniRule"/>
</dbReference>
<dbReference type="GO" id="GO:0008360">
    <property type="term" value="P:regulation of cell shape"/>
    <property type="evidence" value="ECO:0007669"/>
    <property type="project" value="UniProtKB-KW"/>
</dbReference>
<comment type="subcellular location">
    <subcellularLocation>
        <location evidence="8">Cell outer membrane</location>
        <topology evidence="8">Lipid-anchor</topology>
        <orientation evidence="8">Periplasmic side</orientation>
    </subcellularLocation>
</comment>
<dbReference type="InterPro" id="IPR028082">
    <property type="entry name" value="Peripla_BP_I"/>
</dbReference>
<feature type="transmembrane region" description="Helical" evidence="9">
    <location>
        <begin position="12"/>
        <end position="32"/>
    </location>
</feature>
<comment type="function">
    <text evidence="8">Regulator of peptidoglycan synthesis that is essential for the function of penicillin-binding protein 1A (PBP1a).</text>
</comment>
<keyword evidence="1 8" id="KW-0732">Signal</keyword>
<dbReference type="GO" id="GO:0030234">
    <property type="term" value="F:enzyme regulator activity"/>
    <property type="evidence" value="ECO:0007669"/>
    <property type="project" value="UniProtKB-UniRule"/>
</dbReference>
<keyword evidence="11" id="KW-1185">Reference proteome</keyword>
<dbReference type="PANTHER" id="PTHR38038">
    <property type="entry name" value="PENICILLIN-BINDING PROTEIN ACTIVATOR LPOA"/>
    <property type="match status" value="1"/>
</dbReference>
<evidence type="ECO:0000256" key="1">
    <source>
        <dbReference type="ARBA" id="ARBA00022729"/>
    </source>
</evidence>
<dbReference type="AlphaFoldDB" id="A0A0L0GS40"/>
<comment type="similarity">
    <text evidence="8">Belongs to the LpoA family.</text>
</comment>
<dbReference type="Gene3D" id="1.25.40.10">
    <property type="entry name" value="Tetratricopeptide repeat domain"/>
    <property type="match status" value="1"/>
</dbReference>
<keyword evidence="4 8" id="KW-0472">Membrane</keyword>
<dbReference type="PANTHER" id="PTHR38038:SF1">
    <property type="entry name" value="PENICILLIN-BINDING PROTEIN ACTIVATOR LPOA"/>
    <property type="match status" value="1"/>
</dbReference>
<evidence type="ECO:0000256" key="4">
    <source>
        <dbReference type="ARBA" id="ARBA00023136"/>
    </source>
</evidence>
<evidence type="ECO:0000256" key="6">
    <source>
        <dbReference type="ARBA" id="ARBA00023237"/>
    </source>
</evidence>
<gene>
    <name evidence="8" type="primary">lpoA</name>
    <name evidence="10" type="ORF">GM31_01310</name>
</gene>
<dbReference type="InterPro" id="IPR011990">
    <property type="entry name" value="TPR-like_helical_dom_sf"/>
</dbReference>
<dbReference type="PATRIC" id="fig|379893.4.peg.270"/>
<dbReference type="Gene3D" id="1.25.40.650">
    <property type="match status" value="1"/>
</dbReference>
<dbReference type="EMBL" id="JNGI01000123">
    <property type="protein sequence ID" value="KNC91782.1"/>
    <property type="molecule type" value="Genomic_DNA"/>
</dbReference>
<dbReference type="CDD" id="cd06339">
    <property type="entry name" value="PBP1_YraM_LppC_lipoprotein-like"/>
    <property type="match status" value="1"/>
</dbReference>
<keyword evidence="9" id="KW-1133">Transmembrane helix</keyword>
<comment type="caution">
    <text evidence="10">The sequence shown here is derived from an EMBL/GenBank/DDBJ whole genome shotgun (WGS) entry which is preliminary data.</text>
</comment>
<evidence type="ECO:0000256" key="5">
    <source>
        <dbReference type="ARBA" id="ARBA00023139"/>
    </source>
</evidence>
<protein>
    <recommendedName>
        <fullName evidence="8">Penicillin-binding protein activator LpoA</fullName>
        <shortName evidence="8">PBP activator LpoA</shortName>
    </recommendedName>
</protein>
<sequence length="601" mass="65173">MRLPDFYGTRALYGIPLIAAVLFFTGCAVRPADQSAALLESPVQAGSAQALLRMQHSQGGSKTSWQLLAIRALLREGQNQQAADLFSQLPPKMDDAQQQEQSLLAVELKLAQGDFTGAQMLLMKIRPSALKGSQTARYWQGMVTVQQDKPSPALLRALMAQAPLLSTTQEKQRNIDATWQVLTAMTQTQADAVQTAADDKSLHGWQALRRAWSDNRGMPDRLKAAVSAWQTRWPQHPAAGMLPVALVHDMNFRPASVRKVALMLPLSGPAARFGRVIQQGFEAEKKVSPPASGDASELMLYDTATRPVPQLLAQVQQDGATLVVGPLLKNRVVELLSSNSSNPALNVLALNQPENPVSLDNICYFSLSPEDEARNAARHIRAQGKHFPLLLLPGSEISERVARAFAGEWQKQGGGAVLEQRFGSMAKLKAGVNSGVTLTGAPVTVPRKGAESYRRGQIDAVYIIATPEEMGYLKPMIAERNGSQSGAMLYASSRGISGTVGQDYRLDMEGLQFSDIPLLADSNPGLKQLALNATGRDYFLARLFAMGADAWTLANHYAQLRQTPGFTLKGNTGELSASPGCVVNRELPWFRYQQGQVVPVG</sequence>
<dbReference type="HAMAP" id="MF_01890">
    <property type="entry name" value="LpoA"/>
    <property type="match status" value="1"/>
</dbReference>
<keyword evidence="5 8" id="KW-0564">Palmitate</keyword>
<accession>A0A0L0GS40</accession>
<dbReference type="SUPFAM" id="SSF53822">
    <property type="entry name" value="Periplasmic binding protein-like I"/>
    <property type="match status" value="1"/>
</dbReference>
<keyword evidence="3 8" id="KW-0573">Peptidoglycan synthesis</keyword>
<dbReference type="OrthoDB" id="6708821at2"/>
<evidence type="ECO:0000256" key="9">
    <source>
        <dbReference type="SAM" id="Phobius"/>
    </source>
</evidence>
<dbReference type="PROSITE" id="PS51257">
    <property type="entry name" value="PROKAR_LIPOPROTEIN"/>
    <property type="match status" value="1"/>
</dbReference>
<evidence type="ECO:0000313" key="11">
    <source>
        <dbReference type="Proteomes" id="UP000037393"/>
    </source>
</evidence>
<dbReference type="RefSeq" id="WP_072092020.1">
    <property type="nucleotide sequence ID" value="NZ_JNGI01000123.1"/>
</dbReference>
<dbReference type="Gene3D" id="3.40.50.2300">
    <property type="match status" value="2"/>
</dbReference>
<proteinExistence type="inferred from homology"/>
<evidence type="ECO:0000256" key="3">
    <source>
        <dbReference type="ARBA" id="ARBA00022984"/>
    </source>
</evidence>
<evidence type="ECO:0000313" key="10">
    <source>
        <dbReference type="EMBL" id="KNC91782.1"/>
    </source>
</evidence>
<comment type="subunit">
    <text evidence="8">Interacts with PBP1a.</text>
</comment>
<keyword evidence="6 8" id="KW-0998">Cell outer membrane</keyword>
<dbReference type="GO" id="GO:0031241">
    <property type="term" value="C:periplasmic side of cell outer membrane"/>
    <property type="evidence" value="ECO:0007669"/>
    <property type="project" value="UniProtKB-UniRule"/>
</dbReference>
<dbReference type="Proteomes" id="UP000037393">
    <property type="component" value="Unassembled WGS sequence"/>
</dbReference>
<evidence type="ECO:0000256" key="8">
    <source>
        <dbReference type="HAMAP-Rule" id="MF_01890"/>
    </source>
</evidence>